<dbReference type="GO" id="GO:0008199">
    <property type="term" value="F:ferric iron binding"/>
    <property type="evidence" value="ECO:0007669"/>
    <property type="project" value="InterPro"/>
</dbReference>
<dbReference type="EC" id="1.16.3.2" evidence="8"/>
<proteinExistence type="inferred from homology"/>
<dbReference type="CDD" id="cd01055">
    <property type="entry name" value="Nonheme_Ferritin"/>
    <property type="match status" value="1"/>
</dbReference>
<feature type="binding site" evidence="7">
    <location>
        <position position="62"/>
    </location>
    <ligand>
        <name>Fe cation</name>
        <dbReference type="ChEBI" id="CHEBI:24875"/>
        <label>1</label>
    </ligand>
</feature>
<dbReference type="InterPro" id="IPR009078">
    <property type="entry name" value="Ferritin-like_SF"/>
</dbReference>
<evidence type="ECO:0000313" key="11">
    <source>
        <dbReference type="Proteomes" id="UP000249016"/>
    </source>
</evidence>
<feature type="binding site" evidence="7">
    <location>
        <position position="26"/>
    </location>
    <ligand>
        <name>Fe cation</name>
        <dbReference type="ChEBI" id="CHEBI:24875"/>
        <label>1</label>
    </ligand>
</feature>
<dbReference type="InterPro" id="IPR041719">
    <property type="entry name" value="Ferritin_prok"/>
</dbReference>
<keyword evidence="5 7" id="KW-0408">Iron</keyword>
<comment type="catalytic activity">
    <reaction evidence="8">
        <text>4 Fe(2+) + O2 + 6 H2O = 4 iron(III) oxide-hydroxide + 12 H(+)</text>
        <dbReference type="Rhea" id="RHEA:11972"/>
        <dbReference type="ChEBI" id="CHEBI:15377"/>
        <dbReference type="ChEBI" id="CHEBI:15378"/>
        <dbReference type="ChEBI" id="CHEBI:15379"/>
        <dbReference type="ChEBI" id="CHEBI:29033"/>
        <dbReference type="ChEBI" id="CHEBI:78619"/>
        <dbReference type="EC" id="1.16.3.2"/>
    </reaction>
</comment>
<protein>
    <recommendedName>
        <fullName evidence="8">Ferritin</fullName>
        <ecNumber evidence="8">1.16.3.2</ecNumber>
    </recommendedName>
</protein>
<evidence type="ECO:0000256" key="8">
    <source>
        <dbReference type="RuleBase" id="RU361145"/>
    </source>
</evidence>
<dbReference type="InterPro" id="IPR012347">
    <property type="entry name" value="Ferritin-like"/>
</dbReference>
<keyword evidence="11" id="KW-1185">Reference proteome</keyword>
<dbReference type="EMBL" id="QLII01000001">
    <property type="protein sequence ID" value="RAI74332.1"/>
    <property type="molecule type" value="Genomic_DNA"/>
</dbReference>
<feature type="binding site" evidence="7">
    <location>
        <position position="136"/>
    </location>
    <ligand>
        <name>Fe cation</name>
        <dbReference type="ChEBI" id="CHEBI:24875"/>
        <label>1</label>
    </ligand>
</feature>
<comment type="similarity">
    <text evidence="1 8">Belongs to the ferritin family. Prokaryotic subfamily.</text>
</comment>
<keyword evidence="3 7" id="KW-0479">Metal-binding</keyword>
<evidence type="ECO:0000256" key="5">
    <source>
        <dbReference type="ARBA" id="ARBA00023004"/>
    </source>
</evidence>
<dbReference type="GO" id="GO:0042802">
    <property type="term" value="F:identical protein binding"/>
    <property type="evidence" value="ECO:0007669"/>
    <property type="project" value="UniProtKB-ARBA"/>
</dbReference>
<evidence type="ECO:0000256" key="7">
    <source>
        <dbReference type="PIRSR" id="PIRSR601519-1"/>
    </source>
</evidence>
<gene>
    <name evidence="10" type="ORF">HMF3257_08490</name>
</gene>
<comment type="function">
    <text evidence="6">May alleviate iron toxicity in the presence of oxygen.</text>
</comment>
<dbReference type="Proteomes" id="UP000249016">
    <property type="component" value="Unassembled WGS sequence"/>
</dbReference>
<dbReference type="GO" id="GO:0008198">
    <property type="term" value="F:ferrous iron binding"/>
    <property type="evidence" value="ECO:0007669"/>
    <property type="project" value="TreeGrafter"/>
</dbReference>
<reference evidence="10 11" key="1">
    <citation type="submission" date="2018-06" db="EMBL/GenBank/DDBJ databases">
        <title>Spirosoma sp. HMF3257 Genome sequencing and assembly.</title>
        <authorList>
            <person name="Kang H."/>
            <person name="Cha I."/>
            <person name="Kim H."/>
            <person name="Kang J."/>
            <person name="Joh K."/>
        </authorList>
    </citation>
    <scope>NUCLEOTIDE SEQUENCE [LARGE SCALE GENOMIC DNA]</scope>
    <source>
        <strain evidence="10 11">HMF3257</strain>
    </source>
</reference>
<dbReference type="AlphaFoldDB" id="A0A327NGB8"/>
<dbReference type="GO" id="GO:0006826">
    <property type="term" value="P:iron ion transport"/>
    <property type="evidence" value="ECO:0007669"/>
    <property type="project" value="InterPro"/>
</dbReference>
<dbReference type="InterPro" id="IPR001519">
    <property type="entry name" value="Ferritin"/>
</dbReference>
<dbReference type="GO" id="GO:0016491">
    <property type="term" value="F:oxidoreductase activity"/>
    <property type="evidence" value="ECO:0007669"/>
    <property type="project" value="UniProtKB-KW"/>
</dbReference>
<accession>A0A327NGB8</accession>
<keyword evidence="8" id="KW-0963">Cytoplasm</keyword>
<dbReference type="SUPFAM" id="SSF47240">
    <property type="entry name" value="Ferritin-like"/>
    <property type="match status" value="1"/>
</dbReference>
<evidence type="ECO:0000313" key="10">
    <source>
        <dbReference type="EMBL" id="RAI74332.1"/>
    </source>
</evidence>
<feature type="binding site" evidence="7">
    <location>
        <position position="103"/>
    </location>
    <ligand>
        <name>Fe cation</name>
        <dbReference type="ChEBI" id="CHEBI:24875"/>
        <label>1</label>
    </ligand>
</feature>
<dbReference type="PROSITE" id="PS50905">
    <property type="entry name" value="FERRITIN_LIKE"/>
    <property type="match status" value="1"/>
</dbReference>
<keyword evidence="2 8" id="KW-0409">Iron storage</keyword>
<sequence length="178" mass="20785">MKDLERLRTLIKEPVELVLNQQIQMELISSSKYLAMAGWCDRNGYDNSAGFFYKQSEEERNHAMKLFHYLCDQGATAYTPEVPAVTQEFDSLRAVFETVLEQEIAVTDSINRIIGVCRREGDYATEELLKWYVKEQVEEEYIARRCLELIDQIPADQVYYLDTKLASVTYDKNPFENE</sequence>
<dbReference type="OrthoDB" id="9801481at2"/>
<dbReference type="RefSeq" id="WP_111341423.1">
    <property type="nucleotide sequence ID" value="NZ_QLII01000001.1"/>
</dbReference>
<evidence type="ECO:0000256" key="6">
    <source>
        <dbReference type="ARBA" id="ARBA00054546"/>
    </source>
</evidence>
<evidence type="ECO:0000259" key="9">
    <source>
        <dbReference type="PROSITE" id="PS50905"/>
    </source>
</evidence>
<evidence type="ECO:0000256" key="4">
    <source>
        <dbReference type="ARBA" id="ARBA00023002"/>
    </source>
</evidence>
<comment type="caution">
    <text evidence="10">The sequence shown here is derived from an EMBL/GenBank/DDBJ whole genome shotgun (WGS) entry which is preliminary data.</text>
</comment>
<dbReference type="GO" id="GO:0005737">
    <property type="term" value="C:cytoplasm"/>
    <property type="evidence" value="ECO:0007669"/>
    <property type="project" value="UniProtKB-SubCell"/>
</dbReference>
<dbReference type="GO" id="GO:0006879">
    <property type="term" value="P:intracellular iron ion homeostasis"/>
    <property type="evidence" value="ECO:0007669"/>
    <property type="project" value="UniProtKB-KW"/>
</dbReference>
<evidence type="ECO:0000256" key="1">
    <source>
        <dbReference type="ARBA" id="ARBA00006950"/>
    </source>
</evidence>
<comment type="function">
    <text evidence="8">Iron-storage protein.</text>
</comment>
<comment type="subcellular location">
    <subcellularLocation>
        <location evidence="8">Cytoplasm</location>
    </subcellularLocation>
</comment>
<dbReference type="Gene3D" id="1.20.1260.10">
    <property type="match status" value="1"/>
</dbReference>
<organism evidence="10 11">
    <name type="scientific">Spirosoma telluris</name>
    <dbReference type="NCBI Taxonomy" id="2183553"/>
    <lineage>
        <taxon>Bacteria</taxon>
        <taxon>Pseudomonadati</taxon>
        <taxon>Bacteroidota</taxon>
        <taxon>Cytophagia</taxon>
        <taxon>Cytophagales</taxon>
        <taxon>Cytophagaceae</taxon>
        <taxon>Spirosoma</taxon>
    </lineage>
</organism>
<dbReference type="InterPro" id="IPR008331">
    <property type="entry name" value="Ferritin_DPS_dom"/>
</dbReference>
<feature type="binding site" evidence="7">
    <location>
        <position position="59"/>
    </location>
    <ligand>
        <name>Fe cation</name>
        <dbReference type="ChEBI" id="CHEBI:24875"/>
        <label>1</label>
    </ligand>
</feature>
<evidence type="ECO:0000256" key="3">
    <source>
        <dbReference type="ARBA" id="ARBA00022723"/>
    </source>
</evidence>
<dbReference type="Pfam" id="PF00210">
    <property type="entry name" value="Ferritin"/>
    <property type="match status" value="1"/>
</dbReference>
<dbReference type="PANTHER" id="PTHR11431:SF127">
    <property type="entry name" value="BACTERIAL NON-HEME FERRITIN"/>
    <property type="match status" value="1"/>
</dbReference>
<keyword evidence="4" id="KW-0560">Oxidoreductase</keyword>
<dbReference type="PANTHER" id="PTHR11431">
    <property type="entry name" value="FERRITIN"/>
    <property type="match status" value="1"/>
</dbReference>
<feature type="domain" description="Ferritin-like diiron" evidence="9">
    <location>
        <begin position="9"/>
        <end position="154"/>
    </location>
</feature>
<dbReference type="InterPro" id="IPR009040">
    <property type="entry name" value="Ferritin-like_diiron"/>
</dbReference>
<dbReference type="FunFam" id="1.20.1260.10:FF:000001">
    <property type="entry name" value="Non-heme ferritin"/>
    <property type="match status" value="1"/>
</dbReference>
<evidence type="ECO:0000256" key="2">
    <source>
        <dbReference type="ARBA" id="ARBA00022434"/>
    </source>
</evidence>
<name>A0A327NGB8_9BACT</name>